<accession>A0A2H5XB42</accession>
<dbReference type="AlphaFoldDB" id="A0A2H5XB42"/>
<gene>
    <name evidence="1" type="ORF">HRbin17_00914</name>
</gene>
<organism evidence="1 2">
    <name type="scientific">Candidatus Fervidibacter japonicus</name>
    <dbReference type="NCBI Taxonomy" id="2035412"/>
    <lineage>
        <taxon>Bacteria</taxon>
        <taxon>Candidatus Fervidibacterota</taxon>
        <taxon>Candidatus Fervidibacter</taxon>
    </lineage>
</organism>
<evidence type="ECO:0000313" key="1">
    <source>
        <dbReference type="EMBL" id="GBC98402.1"/>
    </source>
</evidence>
<name>A0A2H5XB42_9BACT</name>
<sequence>MAELAQRLKRIPMSRKEFEKGCLTHNGKEQRRWARRWSACNR</sequence>
<dbReference type="EMBL" id="BEHT01000010">
    <property type="protein sequence ID" value="GBC98402.1"/>
    <property type="molecule type" value="Genomic_DNA"/>
</dbReference>
<reference evidence="2" key="1">
    <citation type="submission" date="2017-09" db="EMBL/GenBank/DDBJ databases">
        <title>Metaegenomics of thermophilic ammonia-oxidizing enrichment culture.</title>
        <authorList>
            <person name="Kato S."/>
            <person name="Suzuki K."/>
        </authorList>
    </citation>
    <scope>NUCLEOTIDE SEQUENCE [LARGE SCALE GENOMIC DNA]</scope>
</reference>
<evidence type="ECO:0000313" key="2">
    <source>
        <dbReference type="Proteomes" id="UP000236173"/>
    </source>
</evidence>
<dbReference type="Proteomes" id="UP000236173">
    <property type="component" value="Unassembled WGS sequence"/>
</dbReference>
<comment type="caution">
    <text evidence="1">The sequence shown here is derived from an EMBL/GenBank/DDBJ whole genome shotgun (WGS) entry which is preliminary data.</text>
</comment>
<protein>
    <submittedName>
        <fullName evidence="1">Uncharacterized protein</fullName>
    </submittedName>
</protein>
<proteinExistence type="predicted"/>